<dbReference type="EMBL" id="SMBI01000015">
    <property type="protein sequence ID" value="TCU17791.1"/>
    <property type="molecule type" value="Genomic_DNA"/>
</dbReference>
<proteinExistence type="predicted"/>
<reference evidence="1 2" key="1">
    <citation type="submission" date="2019-03" db="EMBL/GenBank/DDBJ databases">
        <title>Genomic Encyclopedia of Type Strains, Phase IV (KMG-V): Genome sequencing to study the core and pangenomes of soil and plant-associated prokaryotes.</title>
        <authorList>
            <person name="Whitman W."/>
        </authorList>
    </citation>
    <scope>NUCLEOTIDE SEQUENCE [LARGE SCALE GENOMIC DNA]</scope>
    <source>
        <strain evidence="1 2">FB403</strain>
    </source>
</reference>
<organism evidence="1 2">
    <name type="scientific">Rhizobium laguerreae</name>
    <dbReference type="NCBI Taxonomy" id="1076926"/>
    <lineage>
        <taxon>Bacteria</taxon>
        <taxon>Pseudomonadati</taxon>
        <taxon>Pseudomonadota</taxon>
        <taxon>Alphaproteobacteria</taxon>
        <taxon>Hyphomicrobiales</taxon>
        <taxon>Rhizobiaceae</taxon>
        <taxon>Rhizobium/Agrobacterium group</taxon>
        <taxon>Rhizobium</taxon>
    </lineage>
</organism>
<accession>A0AAX2QE36</accession>
<evidence type="ECO:0000313" key="2">
    <source>
        <dbReference type="Proteomes" id="UP000295021"/>
    </source>
</evidence>
<comment type="caution">
    <text evidence="1">The sequence shown here is derived from an EMBL/GenBank/DDBJ whole genome shotgun (WGS) entry which is preliminary data.</text>
</comment>
<dbReference type="Proteomes" id="UP000295021">
    <property type="component" value="Unassembled WGS sequence"/>
</dbReference>
<gene>
    <name evidence="1" type="ORF">EV131_115152</name>
</gene>
<name>A0AAX2QE36_9HYPH</name>
<protein>
    <submittedName>
        <fullName evidence="1">Uncharacterized protein</fullName>
    </submittedName>
</protein>
<sequence>MVALISKSAAGGENAGSGRACSLPELNSGAIIRGDSARVVSRKWDGRRPAMRRPYFSAGATIFITNEVGASPGPNGPGTLLLTGGRLLR</sequence>
<dbReference type="AlphaFoldDB" id="A0AAX2QE36"/>
<evidence type="ECO:0000313" key="1">
    <source>
        <dbReference type="EMBL" id="TCU17791.1"/>
    </source>
</evidence>